<evidence type="ECO:0000313" key="3">
    <source>
        <dbReference type="Proteomes" id="UP000575068"/>
    </source>
</evidence>
<dbReference type="EMBL" id="JACHOV010000002">
    <property type="protein sequence ID" value="MBB4640357.1"/>
    <property type="molecule type" value="Genomic_DNA"/>
</dbReference>
<accession>A0A840HRV7</accession>
<dbReference type="RefSeq" id="WP_184474206.1">
    <property type="nucleotide sequence ID" value="NZ_JACHOV010000002.1"/>
</dbReference>
<keyword evidence="3" id="KW-1185">Reference proteome</keyword>
<proteinExistence type="predicted"/>
<dbReference type="Proteomes" id="UP000575068">
    <property type="component" value="Unassembled WGS sequence"/>
</dbReference>
<reference evidence="2 3" key="1">
    <citation type="submission" date="2020-08" db="EMBL/GenBank/DDBJ databases">
        <title>Genomic Encyclopedia of Type Strains, Phase IV (KMG-IV): sequencing the most valuable type-strain genomes for metagenomic binning, comparative biology and taxonomic classification.</title>
        <authorList>
            <person name="Goeker M."/>
        </authorList>
    </citation>
    <scope>NUCLEOTIDE SEQUENCE [LARGE SCALE GENOMIC DNA]</scope>
    <source>
        <strain evidence="2 3">DSM 7465</strain>
    </source>
</reference>
<organism evidence="2 3">
    <name type="scientific">Rhizorhapis suberifaciens</name>
    <name type="common">corky root of lettuce</name>
    <dbReference type="NCBI Taxonomy" id="13656"/>
    <lineage>
        <taxon>Bacteria</taxon>
        <taxon>Pseudomonadati</taxon>
        <taxon>Pseudomonadota</taxon>
        <taxon>Alphaproteobacteria</taxon>
        <taxon>Sphingomonadales</taxon>
        <taxon>Sphingomonadaceae</taxon>
        <taxon>Rhizorhapis</taxon>
    </lineage>
</organism>
<keyword evidence="1" id="KW-0812">Transmembrane</keyword>
<dbReference type="AlphaFoldDB" id="A0A840HRV7"/>
<dbReference type="Gene3D" id="3.10.310.50">
    <property type="match status" value="1"/>
</dbReference>
<feature type="transmembrane region" description="Helical" evidence="1">
    <location>
        <begin position="46"/>
        <end position="67"/>
    </location>
</feature>
<sequence>MRTVNRLTPQEHAEVTAAVAEAEQRTDGEIVTIVADRSDSYHDVGLHWAVAAIFLMLSSVAMFPAWFMDRLHGMLGGGWERELTAGLTLSVLLGLLIAIFLMTRYLLAIMPLRMALTPKRTKARRVRRKAIAFFKVGAERRTIGRTGILIYLSLDEHRAEIVADEAIVAKVQPEVWGDAMIALIDEVRLGRPGRGMAEAVRLVGMVLAEHFPRGDTNPNELPDRLIEL</sequence>
<evidence type="ECO:0000313" key="2">
    <source>
        <dbReference type="EMBL" id="MBB4640357.1"/>
    </source>
</evidence>
<comment type="caution">
    <text evidence="2">The sequence shown here is derived from an EMBL/GenBank/DDBJ whole genome shotgun (WGS) entry which is preliminary data.</text>
</comment>
<name>A0A840HRV7_9SPHN</name>
<protein>
    <submittedName>
        <fullName evidence="2">Putative membrane protein</fullName>
    </submittedName>
</protein>
<gene>
    <name evidence="2" type="ORF">HNQ99_000645</name>
</gene>
<keyword evidence="1" id="KW-1133">Transmembrane helix</keyword>
<keyword evidence="1" id="KW-0472">Membrane</keyword>
<evidence type="ECO:0000256" key="1">
    <source>
        <dbReference type="SAM" id="Phobius"/>
    </source>
</evidence>
<feature type="transmembrane region" description="Helical" evidence="1">
    <location>
        <begin position="87"/>
        <end position="107"/>
    </location>
</feature>